<evidence type="ECO:0000313" key="3">
    <source>
        <dbReference type="EMBL" id="PJE60144.1"/>
    </source>
</evidence>
<dbReference type="Proteomes" id="UP000231434">
    <property type="component" value="Unassembled WGS sequence"/>
</dbReference>
<feature type="compositionally biased region" description="Polar residues" evidence="1">
    <location>
        <begin position="1"/>
        <end position="24"/>
    </location>
</feature>
<evidence type="ECO:0000256" key="2">
    <source>
        <dbReference type="SAM" id="Phobius"/>
    </source>
</evidence>
<sequence length="392" mass="44189">MENQVNVGDQNTQQIGQDPLSQPVATPEKPKANLLMIGGIVLASFIVFGFGGYFLGKQSPNKNSVSESNLTQVPSPAPSEASEKTADWISYDITTEPSLGYMDYLIKVPSPWKRIEHSSNFQDTETFQDAYGEFTYQLVVHQQKNYNEQTSKPYTTFKELTGFPYDVTTLIVDGQQAARVLPRAGSESIYKVLFFSKDSKLVISIELGTPRDGSKVKEGEELFNQILSTFKFVNKPVSAVSPAVATQNYLRPTSWKSVNISNHGISTCLPPKWEADEWGHTIFNRDPAYKPDVLWFNKFDYKGGSRRDEYINMKVQYEYEPEKLKNETKVSDLTINGRSVLKIAIPSFPEALVFVFNNKLYEVQLASWNLVNDSQSVFLKDVYTVVGCVKLL</sequence>
<proteinExistence type="predicted"/>
<name>A0A2M8KJQ6_9BACT</name>
<protein>
    <submittedName>
        <fullName evidence="3">Uncharacterized protein</fullName>
    </submittedName>
</protein>
<comment type="caution">
    <text evidence="3">The sequence shown here is derived from an EMBL/GenBank/DDBJ whole genome shotgun (WGS) entry which is preliminary data.</text>
</comment>
<feature type="transmembrane region" description="Helical" evidence="2">
    <location>
        <begin position="34"/>
        <end position="55"/>
    </location>
</feature>
<reference evidence="4" key="1">
    <citation type="submission" date="2017-09" db="EMBL/GenBank/DDBJ databases">
        <title>Depth-based differentiation of microbial function through sediment-hosted aquifers and enrichment of novel symbionts in the deep terrestrial subsurface.</title>
        <authorList>
            <person name="Probst A.J."/>
            <person name="Ladd B."/>
            <person name="Jarett J.K."/>
            <person name="Geller-Mcgrath D.E."/>
            <person name="Sieber C.M.K."/>
            <person name="Emerson J.B."/>
            <person name="Anantharaman K."/>
            <person name="Thomas B.C."/>
            <person name="Malmstrom R."/>
            <person name="Stieglmeier M."/>
            <person name="Klingl A."/>
            <person name="Woyke T."/>
            <person name="Ryan C.M."/>
            <person name="Banfield J.F."/>
        </authorList>
    </citation>
    <scope>NUCLEOTIDE SEQUENCE [LARGE SCALE GENOMIC DNA]</scope>
</reference>
<dbReference type="AlphaFoldDB" id="A0A2M8KJQ6"/>
<dbReference type="EMBL" id="PFEB01000058">
    <property type="protein sequence ID" value="PJE60144.1"/>
    <property type="molecule type" value="Genomic_DNA"/>
</dbReference>
<accession>A0A2M8KJQ6</accession>
<gene>
    <name evidence="3" type="ORF">COU86_05920</name>
</gene>
<evidence type="ECO:0000313" key="4">
    <source>
        <dbReference type="Proteomes" id="UP000231434"/>
    </source>
</evidence>
<evidence type="ECO:0000256" key="1">
    <source>
        <dbReference type="SAM" id="MobiDB-lite"/>
    </source>
</evidence>
<keyword evidence="2" id="KW-0812">Transmembrane</keyword>
<keyword evidence="2" id="KW-1133">Transmembrane helix</keyword>
<organism evidence="3 4">
    <name type="scientific">Candidatus Roizmanbacteria bacterium CG10_big_fil_rev_8_21_14_0_10_36_26</name>
    <dbReference type="NCBI Taxonomy" id="1974851"/>
    <lineage>
        <taxon>Bacteria</taxon>
        <taxon>Candidatus Roizmaniibacteriota</taxon>
    </lineage>
</organism>
<keyword evidence="2" id="KW-0472">Membrane</keyword>
<feature type="region of interest" description="Disordered" evidence="1">
    <location>
        <begin position="1"/>
        <end position="26"/>
    </location>
</feature>